<dbReference type="SUPFAM" id="SSF52540">
    <property type="entry name" value="P-loop containing nucleoside triphosphate hydrolases"/>
    <property type="match status" value="1"/>
</dbReference>
<evidence type="ECO:0000256" key="13">
    <source>
        <dbReference type="ARBA" id="ARBA00024818"/>
    </source>
</evidence>
<comment type="function">
    <text evidence="13">Part of the ABC transporter complex LptBFG involved in the translocation of lipopolysaccharide (LPS) from the inner membrane to the outer membrane. Probably responsible for energy coupling to the transport system.</text>
</comment>
<organism evidence="16 17">
    <name type="scientific">Kosmotoga pacifica</name>
    <dbReference type="NCBI Taxonomy" id="1330330"/>
    <lineage>
        <taxon>Bacteria</taxon>
        <taxon>Thermotogati</taxon>
        <taxon>Thermotogota</taxon>
        <taxon>Thermotogae</taxon>
        <taxon>Kosmotogales</taxon>
        <taxon>Kosmotogaceae</taxon>
        <taxon>Kosmotoga</taxon>
    </lineage>
</organism>
<evidence type="ECO:0000256" key="7">
    <source>
        <dbReference type="ARBA" id="ARBA00022490"/>
    </source>
</evidence>
<dbReference type="InterPro" id="IPR030921">
    <property type="entry name" value="LPS_export_LptB"/>
</dbReference>
<dbReference type="RefSeq" id="WP_047755145.1">
    <property type="nucleotide sequence ID" value="NZ_CAJUHA010000001.1"/>
</dbReference>
<dbReference type="InterPro" id="IPR027417">
    <property type="entry name" value="P-loop_NTPase"/>
</dbReference>
<comment type="subunit">
    <text evidence="14">Component of the lipopolysaccharide transport and assembly complex. The LptBFG transporter is composed of two ATP-binding proteins (LptB) and two transmembrane proteins (LptF and LptG).</text>
</comment>
<dbReference type="PANTHER" id="PTHR45772">
    <property type="entry name" value="CONSERVED COMPONENT OF ABC TRANSPORTER FOR NATURAL AMINO ACIDS-RELATED"/>
    <property type="match status" value="1"/>
</dbReference>
<evidence type="ECO:0000256" key="12">
    <source>
        <dbReference type="ARBA" id="ARBA00023136"/>
    </source>
</evidence>
<dbReference type="GO" id="GO:0055085">
    <property type="term" value="P:transmembrane transport"/>
    <property type="evidence" value="ECO:0007669"/>
    <property type="project" value="InterPro"/>
</dbReference>
<dbReference type="OrthoDB" id="48612at2"/>
<dbReference type="GO" id="GO:0005737">
    <property type="term" value="C:cytoplasm"/>
    <property type="evidence" value="ECO:0007669"/>
    <property type="project" value="UniProtKB-SubCell"/>
</dbReference>
<dbReference type="NCBIfam" id="TIGR04406">
    <property type="entry name" value="LPS_export_lptB"/>
    <property type="match status" value="1"/>
</dbReference>
<dbReference type="GO" id="GO:0043190">
    <property type="term" value="C:ATP-binding cassette (ABC) transporter complex"/>
    <property type="evidence" value="ECO:0007669"/>
    <property type="project" value="InterPro"/>
</dbReference>
<proteinExistence type="inferred from homology"/>
<keyword evidence="12" id="KW-0472">Membrane</keyword>
<evidence type="ECO:0000313" key="16">
    <source>
        <dbReference type="EMBL" id="AKI98010.1"/>
    </source>
</evidence>
<dbReference type="Gene3D" id="3.40.50.300">
    <property type="entry name" value="P-loop containing nucleotide triphosphate hydrolases"/>
    <property type="match status" value="1"/>
</dbReference>
<comment type="subcellular location">
    <subcellularLocation>
        <location evidence="2">Cell inner membrane</location>
        <topology evidence="2">Peripheral membrane protein</topology>
        <orientation evidence="2">Cytoplasmic side</orientation>
    </subcellularLocation>
    <subcellularLocation>
        <location evidence="1">Cytoplasm</location>
    </subcellularLocation>
</comment>
<dbReference type="InterPro" id="IPR003593">
    <property type="entry name" value="AAA+_ATPase"/>
</dbReference>
<dbReference type="GO" id="GO:0016887">
    <property type="term" value="F:ATP hydrolysis activity"/>
    <property type="evidence" value="ECO:0007669"/>
    <property type="project" value="InterPro"/>
</dbReference>
<evidence type="ECO:0000256" key="11">
    <source>
        <dbReference type="ARBA" id="ARBA00022967"/>
    </source>
</evidence>
<dbReference type="PROSITE" id="PS50893">
    <property type="entry name" value="ABC_TRANSPORTER_2"/>
    <property type="match status" value="1"/>
</dbReference>
<dbReference type="STRING" id="1330330.IX53_09440"/>
<gene>
    <name evidence="16" type="ORF">IX53_09440</name>
</gene>
<keyword evidence="6" id="KW-1003">Cell membrane</keyword>
<dbReference type="EMBL" id="CP011232">
    <property type="protein sequence ID" value="AKI98010.1"/>
    <property type="molecule type" value="Genomic_DNA"/>
</dbReference>
<dbReference type="KEGG" id="kpf:IX53_09440"/>
<dbReference type="InterPro" id="IPR003439">
    <property type="entry name" value="ABC_transporter-like_ATP-bd"/>
</dbReference>
<dbReference type="SMART" id="SM00382">
    <property type="entry name" value="AAA"/>
    <property type="match status" value="1"/>
</dbReference>
<evidence type="ECO:0000259" key="15">
    <source>
        <dbReference type="PROSITE" id="PS50893"/>
    </source>
</evidence>
<accession>A0A0G2Z8T9</accession>
<dbReference type="PATRIC" id="fig|1330330.3.peg.1923"/>
<keyword evidence="17" id="KW-1185">Reference proteome</keyword>
<dbReference type="InterPro" id="IPR017871">
    <property type="entry name" value="ABC_transporter-like_CS"/>
</dbReference>
<comment type="similarity">
    <text evidence="3">Belongs to the ABC transporter superfamily. Outer membrane lipopolysaccharide export (TC 1.B.42) family.</text>
</comment>
<evidence type="ECO:0000256" key="4">
    <source>
        <dbReference type="ARBA" id="ARBA00017803"/>
    </source>
</evidence>
<dbReference type="Proteomes" id="UP000035159">
    <property type="component" value="Chromosome"/>
</dbReference>
<evidence type="ECO:0000256" key="1">
    <source>
        <dbReference type="ARBA" id="ARBA00004496"/>
    </source>
</evidence>
<keyword evidence="8" id="KW-0997">Cell inner membrane</keyword>
<keyword evidence="9" id="KW-0547">Nucleotide-binding</keyword>
<dbReference type="PROSITE" id="PS00211">
    <property type="entry name" value="ABC_TRANSPORTER_1"/>
    <property type="match status" value="1"/>
</dbReference>
<evidence type="ECO:0000256" key="5">
    <source>
        <dbReference type="ARBA" id="ARBA00022448"/>
    </source>
</evidence>
<evidence type="ECO:0000256" key="10">
    <source>
        <dbReference type="ARBA" id="ARBA00022840"/>
    </source>
</evidence>
<reference evidence="16 17" key="1">
    <citation type="submission" date="2015-04" db="EMBL/GenBank/DDBJ databases">
        <title>Complete Genome Sequence of Kosmotoga pacifica SLHLJ1.</title>
        <authorList>
            <person name="Jiang L.J."/>
            <person name="Shao Z.Z."/>
            <person name="Jebbar M."/>
        </authorList>
    </citation>
    <scope>NUCLEOTIDE SEQUENCE [LARGE SCALE GENOMIC DNA]</scope>
    <source>
        <strain evidence="16 17">SLHLJ1</strain>
    </source>
</reference>
<evidence type="ECO:0000256" key="9">
    <source>
        <dbReference type="ARBA" id="ARBA00022741"/>
    </source>
</evidence>
<keyword evidence="11" id="KW-1278">Translocase</keyword>
<evidence type="ECO:0000256" key="14">
    <source>
        <dbReference type="ARBA" id="ARBA00026081"/>
    </source>
</evidence>
<protein>
    <recommendedName>
        <fullName evidence="4">Lipopolysaccharide export system ATP-binding protein LptB</fullName>
    </recommendedName>
</protein>
<keyword evidence="10" id="KW-0067">ATP-binding</keyword>
<dbReference type="InterPro" id="IPR032823">
    <property type="entry name" value="BCA_ABC_TP_C"/>
</dbReference>
<evidence type="ECO:0000256" key="3">
    <source>
        <dbReference type="ARBA" id="ARBA00010865"/>
    </source>
</evidence>
<dbReference type="GO" id="GO:0005524">
    <property type="term" value="F:ATP binding"/>
    <property type="evidence" value="ECO:0007669"/>
    <property type="project" value="UniProtKB-KW"/>
</dbReference>
<evidence type="ECO:0000256" key="8">
    <source>
        <dbReference type="ARBA" id="ARBA00022519"/>
    </source>
</evidence>
<dbReference type="InterPro" id="IPR051120">
    <property type="entry name" value="ABC_AA/LPS_Transport"/>
</dbReference>
<keyword evidence="5" id="KW-0813">Transport</keyword>
<evidence type="ECO:0000256" key="6">
    <source>
        <dbReference type="ARBA" id="ARBA00022475"/>
    </source>
</evidence>
<dbReference type="PANTHER" id="PTHR45772:SF10">
    <property type="entry name" value="LIPOPOLYSACCHARIDE EXPORT SYSTEM ATP-BINDING PROTEIN LPTB"/>
    <property type="match status" value="1"/>
</dbReference>
<sequence length="239" mass="26257">MNSVLKCVGLCKRFGKRQVLKEVSITAQSGQVVGILGPNGAGKTTAFKSILGIVIPDKGDIFLNDEKITHLPIHERAKRGIAYLPQESSIFRGLKVGENLEVILRLNAKKGKELKELSESLLSDFGISHLRDQQADLISGGEKRRLEFARTLALSPHFILLDEPFVGIDPITVKDIQKMILKLKERSIGVIVTDHDVTSLSKVVDVLYVLNKGEVIASGLPEKVLNDPGVIENYLGKEE</sequence>
<dbReference type="AlphaFoldDB" id="A0A0G2Z8T9"/>
<evidence type="ECO:0000313" key="17">
    <source>
        <dbReference type="Proteomes" id="UP000035159"/>
    </source>
</evidence>
<feature type="domain" description="ABC transporter" evidence="15">
    <location>
        <begin position="5"/>
        <end position="237"/>
    </location>
</feature>
<name>A0A0G2Z8T9_9BACT</name>
<evidence type="ECO:0000256" key="2">
    <source>
        <dbReference type="ARBA" id="ARBA00004515"/>
    </source>
</evidence>
<keyword evidence="7" id="KW-0963">Cytoplasm</keyword>
<dbReference type="Pfam" id="PF12399">
    <property type="entry name" value="BCA_ABC_TP_C"/>
    <property type="match status" value="1"/>
</dbReference>
<dbReference type="Pfam" id="PF00005">
    <property type="entry name" value="ABC_tran"/>
    <property type="match status" value="1"/>
</dbReference>